<name>A0A1J6JPN4_NICAT</name>
<proteinExistence type="predicted"/>
<organism evidence="2 3">
    <name type="scientific">Nicotiana attenuata</name>
    <name type="common">Coyote tobacco</name>
    <dbReference type="NCBI Taxonomy" id="49451"/>
    <lineage>
        <taxon>Eukaryota</taxon>
        <taxon>Viridiplantae</taxon>
        <taxon>Streptophyta</taxon>
        <taxon>Embryophyta</taxon>
        <taxon>Tracheophyta</taxon>
        <taxon>Spermatophyta</taxon>
        <taxon>Magnoliopsida</taxon>
        <taxon>eudicotyledons</taxon>
        <taxon>Gunneridae</taxon>
        <taxon>Pentapetalae</taxon>
        <taxon>asterids</taxon>
        <taxon>lamiids</taxon>
        <taxon>Solanales</taxon>
        <taxon>Solanaceae</taxon>
        <taxon>Nicotianoideae</taxon>
        <taxon>Nicotianeae</taxon>
        <taxon>Nicotiana</taxon>
    </lineage>
</organism>
<dbReference type="Gramene" id="OIT19749">
    <property type="protein sequence ID" value="OIT19749"/>
    <property type="gene ID" value="A4A49_40660"/>
</dbReference>
<reference evidence="2" key="1">
    <citation type="submission" date="2016-11" db="EMBL/GenBank/DDBJ databases">
        <title>The genome of Nicotiana attenuata.</title>
        <authorList>
            <person name="Xu S."/>
            <person name="Brockmoeller T."/>
            <person name="Gaquerel E."/>
            <person name="Navarro A."/>
            <person name="Kuhl H."/>
            <person name="Gase K."/>
            <person name="Ling Z."/>
            <person name="Zhou W."/>
            <person name="Kreitzer C."/>
            <person name="Stanke M."/>
            <person name="Tang H."/>
            <person name="Lyons E."/>
            <person name="Pandey P."/>
            <person name="Pandey S.P."/>
            <person name="Timmermann B."/>
            <person name="Baldwin I.T."/>
        </authorList>
    </citation>
    <scope>NUCLEOTIDE SEQUENCE [LARGE SCALE GENOMIC DNA]</scope>
    <source>
        <strain evidence="2">UT</strain>
    </source>
</reference>
<evidence type="ECO:0000313" key="2">
    <source>
        <dbReference type="EMBL" id="OIT19749.1"/>
    </source>
</evidence>
<evidence type="ECO:0000313" key="3">
    <source>
        <dbReference type="Proteomes" id="UP000187609"/>
    </source>
</evidence>
<evidence type="ECO:0000256" key="1">
    <source>
        <dbReference type="SAM" id="MobiDB-lite"/>
    </source>
</evidence>
<sequence length="73" mass="8417">MKKENVVINPCDRTLEKRALDCNSSNYFSSSQPLISSQLVYWSNFNSLKPICNNRDTSPFSNNRQENGKPFDK</sequence>
<protein>
    <submittedName>
        <fullName evidence="2">Uncharacterized protein</fullName>
    </submittedName>
</protein>
<comment type="caution">
    <text evidence="2">The sequence shown here is derived from an EMBL/GenBank/DDBJ whole genome shotgun (WGS) entry which is preliminary data.</text>
</comment>
<feature type="compositionally biased region" description="Polar residues" evidence="1">
    <location>
        <begin position="54"/>
        <end position="65"/>
    </location>
</feature>
<gene>
    <name evidence="2" type="ORF">A4A49_40660</name>
</gene>
<dbReference type="Proteomes" id="UP000187609">
    <property type="component" value="Unassembled WGS sequence"/>
</dbReference>
<feature type="region of interest" description="Disordered" evidence="1">
    <location>
        <begin position="54"/>
        <end position="73"/>
    </location>
</feature>
<accession>A0A1J6JPN4</accession>
<dbReference type="AlphaFoldDB" id="A0A1J6JPN4"/>
<keyword evidence="3" id="KW-1185">Reference proteome</keyword>
<dbReference type="EMBL" id="MJEQ01006307">
    <property type="protein sequence ID" value="OIT19749.1"/>
    <property type="molecule type" value="Genomic_DNA"/>
</dbReference>